<dbReference type="SUPFAM" id="SSF160246">
    <property type="entry name" value="EspE N-terminal domain-like"/>
    <property type="match status" value="1"/>
</dbReference>
<keyword evidence="5" id="KW-0067">ATP-binding</keyword>
<reference evidence="7 9" key="1">
    <citation type="submission" date="2021-03" db="EMBL/GenBank/DDBJ databases">
        <title>Draft genome and methylome analysis of Thiotrix fructosivoruns ATCC 49748.</title>
        <authorList>
            <person name="Fomenkov A."/>
            <person name="Grabovich M.Y."/>
            <person name="Roberts R.J."/>
        </authorList>
    </citation>
    <scope>NUCLEOTIDE SEQUENCE [LARGE SCALE GENOMIC DNA]</scope>
    <source>
        <strain evidence="7 9">ATCC 49748</strain>
    </source>
</reference>
<dbReference type="InterPro" id="IPR007831">
    <property type="entry name" value="T2SS_GspE_N"/>
</dbReference>
<dbReference type="InterPro" id="IPR013374">
    <property type="entry name" value="ATPase_typ4_pilus-assembl_PilB"/>
</dbReference>
<protein>
    <submittedName>
        <fullName evidence="8">Type IV-A pilus assembly ATPase PilB</fullName>
    </submittedName>
</protein>
<evidence type="ECO:0000256" key="4">
    <source>
        <dbReference type="ARBA" id="ARBA00022741"/>
    </source>
</evidence>
<dbReference type="Gene3D" id="3.30.450.90">
    <property type="match status" value="1"/>
</dbReference>
<gene>
    <name evidence="8" type="primary">pilB</name>
    <name evidence="8" type="ORF">J1836_010770</name>
    <name evidence="7" type="ORF">J1836_15390</name>
</gene>
<dbReference type="EMBL" id="CP072748">
    <property type="protein sequence ID" value="QTX09135.1"/>
    <property type="molecule type" value="Genomic_DNA"/>
</dbReference>
<keyword evidence="3" id="KW-0963">Cytoplasm</keyword>
<evidence type="ECO:0000256" key="3">
    <source>
        <dbReference type="ARBA" id="ARBA00022490"/>
    </source>
</evidence>
<dbReference type="GO" id="GO:0005886">
    <property type="term" value="C:plasma membrane"/>
    <property type="evidence" value="ECO:0007669"/>
    <property type="project" value="TreeGrafter"/>
</dbReference>
<comment type="similarity">
    <text evidence="2">Belongs to the GSP E family.</text>
</comment>
<dbReference type="Proteomes" id="UP000664466">
    <property type="component" value="Unassembled WGS sequence"/>
</dbReference>
<keyword evidence="9" id="KW-1185">Reference proteome</keyword>
<dbReference type="FunFam" id="3.30.450.90:FF:000001">
    <property type="entry name" value="Type II secretion system ATPase GspE"/>
    <property type="match status" value="1"/>
</dbReference>
<feature type="domain" description="Bacterial type II secretion system protein E" evidence="6">
    <location>
        <begin position="394"/>
        <end position="408"/>
    </location>
</feature>
<dbReference type="PROSITE" id="PS00662">
    <property type="entry name" value="T2SP_E"/>
    <property type="match status" value="1"/>
</dbReference>
<dbReference type="GO" id="GO:0009297">
    <property type="term" value="P:pilus assembly"/>
    <property type="evidence" value="ECO:0007669"/>
    <property type="project" value="InterPro"/>
</dbReference>
<dbReference type="Gene3D" id="3.30.300.160">
    <property type="entry name" value="Type II secretion system, protein E, N-terminal domain"/>
    <property type="match status" value="1"/>
</dbReference>
<name>A0A8B0SEF1_9GAMM</name>
<accession>A0A8B0SEF1</accession>
<dbReference type="SUPFAM" id="SSF52540">
    <property type="entry name" value="P-loop containing nucleoside triphosphate hydrolases"/>
    <property type="match status" value="1"/>
</dbReference>
<evidence type="ECO:0000256" key="2">
    <source>
        <dbReference type="ARBA" id="ARBA00006611"/>
    </source>
</evidence>
<evidence type="ECO:0000256" key="1">
    <source>
        <dbReference type="ARBA" id="ARBA00004496"/>
    </source>
</evidence>
<dbReference type="NCBIfam" id="TIGR02538">
    <property type="entry name" value="type_IV_pilB"/>
    <property type="match status" value="1"/>
</dbReference>
<dbReference type="InterPro" id="IPR001482">
    <property type="entry name" value="T2SS/T4SS_dom"/>
</dbReference>
<evidence type="ECO:0000256" key="5">
    <source>
        <dbReference type="ARBA" id="ARBA00022840"/>
    </source>
</evidence>
<keyword evidence="4" id="KW-0547">Nucleotide-binding</keyword>
<dbReference type="Pfam" id="PF00437">
    <property type="entry name" value="T2SSE"/>
    <property type="match status" value="1"/>
</dbReference>
<dbReference type="InterPro" id="IPR027417">
    <property type="entry name" value="P-loop_NTPase"/>
</dbReference>
<comment type="subcellular location">
    <subcellularLocation>
        <location evidence="1">Cytoplasm</location>
    </subcellularLocation>
</comment>
<evidence type="ECO:0000259" key="6">
    <source>
        <dbReference type="PROSITE" id="PS00662"/>
    </source>
</evidence>
<dbReference type="GO" id="GO:0005524">
    <property type="term" value="F:ATP binding"/>
    <property type="evidence" value="ECO:0007669"/>
    <property type="project" value="UniProtKB-KW"/>
</dbReference>
<dbReference type="CDD" id="cd01129">
    <property type="entry name" value="PulE-GspE-like"/>
    <property type="match status" value="1"/>
</dbReference>
<dbReference type="Gene3D" id="3.40.50.300">
    <property type="entry name" value="P-loop containing nucleotide triphosphate hydrolases"/>
    <property type="match status" value="1"/>
</dbReference>
<evidence type="ECO:0000313" key="8">
    <source>
        <dbReference type="EMBL" id="QTX09135.1"/>
    </source>
</evidence>
<dbReference type="RefSeq" id="WP_207252028.1">
    <property type="nucleotide sequence ID" value="NZ_JAFMPM010000008.1"/>
</dbReference>
<dbReference type="InterPro" id="IPR037257">
    <property type="entry name" value="T2SS_E_N_sf"/>
</dbReference>
<dbReference type="AlphaFoldDB" id="A0A8B0SEF1"/>
<dbReference type="PANTHER" id="PTHR30258">
    <property type="entry name" value="TYPE II SECRETION SYSTEM PROTEIN GSPE-RELATED"/>
    <property type="match status" value="1"/>
</dbReference>
<sequence length="575" mass="63260">MIPLTSSIPLPGLARQLVVQDLLDKETATQAVQKARSEKVSLVEWLIRSRVVSTKDVAYAASLEYGLSMVDLDQITIPPLITTLLNQEQMRKLNLIPLFQRGKNLVIGLADPTYLTNLDDVKFATGLIPEPVFVEFDKLQRFLHADDGFIGQAATPTSSGRASSPTAAAPAAAKEILLDVRDLKSKDDEDPAVIEFVDKLLAHGIKSKASDIHIEVFEKNMRIRYRIDGILQVVATPPNDSAQQLISRIKVLARMNISERRVPQDGRIRFTVSDQKKIDFRVNTLPTLFGEKVVMRILDSSNATLGVEKLGFEPKQQRDFMKALEKPDGMILVTGPTGSGKTVTLYTGLGILNTPEKNISTAEDPAEINMPGVNQVNVNAKVGLTFAEALRSFLRQDPDIIMVGEIRDLETAEISIKAAQTGHLVLSTLHTNSAPETLTRLMNMGVPPFNIASSVHLIIAQRLARRLCEKCKQPADVPRDVLLKMGFHPDEIPSLKLYEPVGCSECSRGYKGRVGIYQVMPISSDMGRMIMNGSNSLEIAEQALKEGILDLRLSALNKVRQGVTSLAELERVTSD</sequence>
<evidence type="ECO:0000313" key="9">
    <source>
        <dbReference type="Proteomes" id="UP000664466"/>
    </source>
</evidence>
<dbReference type="EMBL" id="JAFMPM010000008">
    <property type="protein sequence ID" value="MBO0614285.1"/>
    <property type="molecule type" value="Genomic_DNA"/>
</dbReference>
<dbReference type="GO" id="GO:0005737">
    <property type="term" value="C:cytoplasm"/>
    <property type="evidence" value="ECO:0007669"/>
    <property type="project" value="UniProtKB-SubCell"/>
</dbReference>
<reference evidence="8" key="2">
    <citation type="submission" date="2021-04" db="EMBL/GenBank/DDBJ databases">
        <title>Complete Genome and methylome analysis of Thiothrix fructosivorans ATCC 49748.</title>
        <authorList>
            <person name="Fomenkov A."/>
            <person name="Sun L."/>
            <person name="Vincze T."/>
            <person name="Grabovich M.Y."/>
            <person name="Roberts R.J."/>
        </authorList>
    </citation>
    <scope>NUCLEOTIDE SEQUENCE</scope>
    <source>
        <strain evidence="8">ATCC 49748</strain>
    </source>
</reference>
<dbReference type="Pfam" id="PF05157">
    <property type="entry name" value="MshEN"/>
    <property type="match status" value="1"/>
</dbReference>
<dbReference type="FunFam" id="3.40.50.300:FF:000398">
    <property type="entry name" value="Type IV pilus assembly ATPase PilB"/>
    <property type="match status" value="1"/>
</dbReference>
<dbReference type="GO" id="GO:0016887">
    <property type="term" value="F:ATP hydrolysis activity"/>
    <property type="evidence" value="ECO:0007669"/>
    <property type="project" value="InterPro"/>
</dbReference>
<organism evidence="8">
    <name type="scientific">Thiothrix fructosivorans</name>
    <dbReference type="NCBI Taxonomy" id="111770"/>
    <lineage>
        <taxon>Bacteria</taxon>
        <taxon>Pseudomonadati</taxon>
        <taxon>Pseudomonadota</taxon>
        <taxon>Gammaproteobacteria</taxon>
        <taxon>Thiotrichales</taxon>
        <taxon>Thiotrichaceae</taxon>
        <taxon>Thiothrix</taxon>
    </lineage>
</organism>
<evidence type="ECO:0000313" key="7">
    <source>
        <dbReference type="EMBL" id="MBO0614285.1"/>
    </source>
</evidence>
<proteinExistence type="inferred from homology"/>
<dbReference type="PANTHER" id="PTHR30258:SF1">
    <property type="entry name" value="PROTEIN TRANSPORT PROTEIN HOFB HOMOLOG"/>
    <property type="match status" value="1"/>
</dbReference>